<accession>X1L0C1</accession>
<evidence type="ECO:0000313" key="2">
    <source>
        <dbReference type="EMBL" id="GAH99345.1"/>
    </source>
</evidence>
<protein>
    <recommendedName>
        <fullName evidence="1">Restriction endonuclease type I HsdR N-terminal domain-containing protein</fullName>
    </recommendedName>
</protein>
<dbReference type="SUPFAM" id="SSF53335">
    <property type="entry name" value="S-adenosyl-L-methionine-dependent methyltransferases"/>
    <property type="match status" value="1"/>
</dbReference>
<comment type="caution">
    <text evidence="2">The sequence shown here is derived from an EMBL/GenBank/DDBJ whole genome shotgun (WGS) entry which is preliminary data.</text>
</comment>
<dbReference type="Gene3D" id="3.90.1570.30">
    <property type="match status" value="1"/>
</dbReference>
<dbReference type="GO" id="GO:0009035">
    <property type="term" value="F:type I site-specific deoxyribonuclease activity"/>
    <property type="evidence" value="ECO:0007669"/>
    <property type="project" value="UniProtKB-EC"/>
</dbReference>
<dbReference type="AlphaFoldDB" id="X1L0C1"/>
<proteinExistence type="predicted"/>
<dbReference type="GO" id="GO:0003677">
    <property type="term" value="F:DNA binding"/>
    <property type="evidence" value="ECO:0007669"/>
    <property type="project" value="UniProtKB-KW"/>
</dbReference>
<dbReference type="Pfam" id="PF04313">
    <property type="entry name" value="HSDR_N"/>
    <property type="match status" value="1"/>
</dbReference>
<dbReference type="EMBL" id="BARV01001712">
    <property type="protein sequence ID" value="GAH99345.1"/>
    <property type="molecule type" value="Genomic_DNA"/>
</dbReference>
<dbReference type="GO" id="GO:0009307">
    <property type="term" value="P:DNA restriction-modification system"/>
    <property type="evidence" value="ECO:0007669"/>
    <property type="project" value="UniProtKB-KW"/>
</dbReference>
<evidence type="ECO:0000259" key="1">
    <source>
        <dbReference type="Pfam" id="PF04313"/>
    </source>
</evidence>
<name>X1L0C1_9ZZZZ</name>
<feature type="non-terminal residue" evidence="2">
    <location>
        <position position="357"/>
    </location>
</feature>
<feature type="domain" description="Restriction endonuclease type I HsdR N-terminal" evidence="1">
    <location>
        <begin position="26"/>
        <end position="136"/>
    </location>
</feature>
<dbReference type="GO" id="GO:0005524">
    <property type="term" value="F:ATP binding"/>
    <property type="evidence" value="ECO:0007669"/>
    <property type="project" value="UniProtKB-KW"/>
</dbReference>
<dbReference type="InterPro" id="IPR029063">
    <property type="entry name" value="SAM-dependent_MTases_sf"/>
</dbReference>
<sequence length="357" mass="41660">METPQVVLDLVDRFECNRDVYRSNQYNETQARHEFIDPFFKALDWDVNNEKGYAEAYKEVIHEDAIKVGGATKAPDYSFRIGGVRKFFVEAKRPGVNIKDDENAAYQLRRYAWSAKLPLSILTDFEEFAVYDCRIKPAKTDKASTGRVLYLTVDQYEKQWDEIEAIFSQEAIWKGSFDKYIESTKRKKGTAEVDTAFLKEIEAWRDVLARNIALRNTKLSTRELNFAVQRTIDRIIFLRICEDRGIEGYGQLMALENGTNSYQRLCQLFRRADERYNSGLFHFRREKERPEPPDGLTLNLTVDDKVLKEVFKDLYYPDSPYEFSVLPADILGHIYEQFLGKVIRLTPAHHAKVEDKP</sequence>
<dbReference type="InterPro" id="IPR007409">
    <property type="entry name" value="Restrct_endonuc_type1_HsdR_N"/>
</dbReference>
<reference evidence="2" key="1">
    <citation type="journal article" date="2014" name="Front. Microbiol.">
        <title>High frequency of phylogenetically diverse reductive dehalogenase-homologous genes in deep subseafloor sedimentary metagenomes.</title>
        <authorList>
            <person name="Kawai M."/>
            <person name="Futagami T."/>
            <person name="Toyoda A."/>
            <person name="Takaki Y."/>
            <person name="Nishi S."/>
            <person name="Hori S."/>
            <person name="Arai W."/>
            <person name="Tsubouchi T."/>
            <person name="Morono Y."/>
            <person name="Uchiyama I."/>
            <person name="Ito T."/>
            <person name="Fujiyama A."/>
            <person name="Inagaki F."/>
            <person name="Takami H."/>
        </authorList>
    </citation>
    <scope>NUCLEOTIDE SEQUENCE</scope>
    <source>
        <strain evidence="2">Expedition CK06-06</strain>
    </source>
</reference>
<organism evidence="2">
    <name type="scientific">marine sediment metagenome</name>
    <dbReference type="NCBI Taxonomy" id="412755"/>
    <lineage>
        <taxon>unclassified sequences</taxon>
        <taxon>metagenomes</taxon>
        <taxon>ecological metagenomes</taxon>
    </lineage>
</organism>
<gene>
    <name evidence="2" type="ORF">S06H3_04787</name>
</gene>